<evidence type="ECO:0000313" key="2">
    <source>
        <dbReference type="Proteomes" id="UP000501600"/>
    </source>
</evidence>
<proteinExistence type="predicted"/>
<dbReference type="EMBL" id="CP051217">
    <property type="protein sequence ID" value="QJB68691.1"/>
    <property type="molecule type" value="Genomic_DNA"/>
</dbReference>
<dbReference type="InterPro" id="IPR014057">
    <property type="entry name" value="HI1420"/>
</dbReference>
<protein>
    <submittedName>
        <fullName evidence="1">Putative addiction module antidote protein</fullName>
    </submittedName>
</protein>
<keyword evidence="2" id="KW-1185">Reference proteome</keyword>
<accession>A0A6H2DLR3</accession>
<dbReference type="NCBIfam" id="TIGR02684">
    <property type="entry name" value="dnstrm_HI1420"/>
    <property type="match status" value="1"/>
</dbReference>
<dbReference type="InterPro" id="IPR010982">
    <property type="entry name" value="Lambda_DNA-bd_dom_sf"/>
</dbReference>
<dbReference type="Pfam" id="PF21716">
    <property type="entry name" value="dnstrm_HI1420"/>
    <property type="match status" value="1"/>
</dbReference>
<evidence type="ECO:0000313" key="1">
    <source>
        <dbReference type="EMBL" id="QJB68691.1"/>
    </source>
</evidence>
<gene>
    <name evidence="1" type="ORF">HF685_04850</name>
</gene>
<dbReference type="AlphaFoldDB" id="A0A6H2DLR3"/>
<dbReference type="SUPFAM" id="SSF47413">
    <property type="entry name" value="lambda repressor-like DNA-binding domains"/>
    <property type="match status" value="1"/>
</dbReference>
<dbReference type="Proteomes" id="UP000501600">
    <property type="component" value="Chromosome"/>
</dbReference>
<dbReference type="KEGG" id="phao:HF685_04850"/>
<organism evidence="1 2">
    <name type="scientific">Parasphingorhabdus halotolerans</name>
    <dbReference type="NCBI Taxonomy" id="2725558"/>
    <lineage>
        <taxon>Bacteria</taxon>
        <taxon>Pseudomonadati</taxon>
        <taxon>Pseudomonadota</taxon>
        <taxon>Alphaproteobacteria</taxon>
        <taxon>Sphingomonadales</taxon>
        <taxon>Sphingomonadaceae</taxon>
        <taxon>Parasphingorhabdus</taxon>
    </lineage>
</organism>
<dbReference type="PANTHER" id="PTHR40275">
    <property type="entry name" value="SSL7038 PROTEIN"/>
    <property type="match status" value="1"/>
</dbReference>
<sequence length="100" mass="10544">MAKLKTKPFDAAKYITEPEHVVDLLNDALESGEAGYIANALGVVARSEGMTAIAEKSGVKRQALYRSLSEDGNPTLETLLGVLGALDLRLTVKEGATKAA</sequence>
<dbReference type="RefSeq" id="WP_168818533.1">
    <property type="nucleotide sequence ID" value="NZ_CP051217.1"/>
</dbReference>
<dbReference type="PANTHER" id="PTHR40275:SF1">
    <property type="entry name" value="SSL7038 PROTEIN"/>
    <property type="match status" value="1"/>
</dbReference>
<dbReference type="GO" id="GO:0003677">
    <property type="term" value="F:DNA binding"/>
    <property type="evidence" value="ECO:0007669"/>
    <property type="project" value="InterPro"/>
</dbReference>
<name>A0A6H2DLR3_9SPHN</name>
<reference evidence="1 2" key="1">
    <citation type="submission" date="2020-04" db="EMBL/GenBank/DDBJ databases">
        <title>Genome sequence for Sphingorhabdus sp. strain M1.</title>
        <authorList>
            <person name="Park S.-J."/>
        </authorList>
    </citation>
    <scope>NUCLEOTIDE SEQUENCE [LARGE SCALE GENOMIC DNA]</scope>
    <source>
        <strain evidence="1 2">JK6</strain>
    </source>
</reference>